<dbReference type="EMBL" id="DYXB01000111">
    <property type="protein sequence ID" value="HJF10542.1"/>
    <property type="molecule type" value="Genomic_DNA"/>
</dbReference>
<name>A0A921K6V3_9LACO</name>
<comment type="caution">
    <text evidence="2">The sequence shown here is derived from an EMBL/GenBank/DDBJ whole genome shotgun (WGS) entry which is preliminary data.</text>
</comment>
<organism evidence="2 3">
    <name type="scientific">Lactobacillus crispatus</name>
    <dbReference type="NCBI Taxonomy" id="47770"/>
    <lineage>
        <taxon>Bacteria</taxon>
        <taxon>Bacillati</taxon>
        <taxon>Bacillota</taxon>
        <taxon>Bacilli</taxon>
        <taxon>Lactobacillales</taxon>
        <taxon>Lactobacillaceae</taxon>
        <taxon>Lactobacillus</taxon>
    </lineage>
</organism>
<accession>A0A921K6V3</accession>
<reference evidence="2" key="1">
    <citation type="journal article" date="2021" name="PeerJ">
        <title>Extensive microbial diversity within the chicken gut microbiome revealed by metagenomics and culture.</title>
        <authorList>
            <person name="Gilroy R."/>
            <person name="Ravi A."/>
            <person name="Getino M."/>
            <person name="Pursley I."/>
            <person name="Horton D.L."/>
            <person name="Alikhan N.F."/>
            <person name="Baker D."/>
            <person name="Gharbi K."/>
            <person name="Hall N."/>
            <person name="Watson M."/>
            <person name="Adriaenssens E.M."/>
            <person name="Foster-Nyarko E."/>
            <person name="Jarju S."/>
            <person name="Secka A."/>
            <person name="Antonio M."/>
            <person name="Oren A."/>
            <person name="Chaudhuri R.R."/>
            <person name="La Ragione R."/>
            <person name="Hildebrand F."/>
            <person name="Pallen M.J."/>
        </authorList>
    </citation>
    <scope>NUCLEOTIDE SEQUENCE</scope>
    <source>
        <strain evidence="2">CHK194-22301</strain>
    </source>
</reference>
<evidence type="ECO:0000256" key="1">
    <source>
        <dbReference type="SAM" id="Phobius"/>
    </source>
</evidence>
<dbReference type="OMA" id="MQFNRFM"/>
<feature type="transmembrane region" description="Helical" evidence="1">
    <location>
        <begin position="130"/>
        <end position="148"/>
    </location>
</feature>
<dbReference type="RefSeq" id="WP_013086198.1">
    <property type="nucleotide sequence ID" value="NZ_AP025162.1"/>
</dbReference>
<protein>
    <submittedName>
        <fullName evidence="2">PTS cellobiose transporter subunit IIA</fullName>
    </submittedName>
</protein>
<feature type="transmembrane region" description="Helical" evidence="1">
    <location>
        <begin position="61"/>
        <end position="77"/>
    </location>
</feature>
<evidence type="ECO:0000313" key="3">
    <source>
        <dbReference type="Proteomes" id="UP000784793"/>
    </source>
</evidence>
<feature type="transmembrane region" description="Helical" evidence="1">
    <location>
        <begin position="36"/>
        <end position="55"/>
    </location>
</feature>
<keyword evidence="1" id="KW-1133">Transmembrane helix</keyword>
<evidence type="ECO:0000313" key="2">
    <source>
        <dbReference type="EMBL" id="HJF10542.1"/>
    </source>
</evidence>
<keyword evidence="1" id="KW-0472">Membrane</keyword>
<gene>
    <name evidence="2" type="ORF">K8V23_07175</name>
</gene>
<dbReference type="Proteomes" id="UP000784793">
    <property type="component" value="Unassembled WGS sequence"/>
</dbReference>
<feature type="transmembrane region" description="Helical" evidence="1">
    <location>
        <begin position="98"/>
        <end position="118"/>
    </location>
</feature>
<reference evidence="2" key="2">
    <citation type="submission" date="2021-09" db="EMBL/GenBank/DDBJ databases">
        <authorList>
            <person name="Gilroy R."/>
        </authorList>
    </citation>
    <scope>NUCLEOTIDE SEQUENCE</scope>
    <source>
        <strain evidence="2">CHK194-22301</strain>
    </source>
</reference>
<dbReference type="AlphaFoldDB" id="A0A921K6V3"/>
<proteinExistence type="predicted"/>
<keyword evidence="1" id="KW-0812">Transmembrane</keyword>
<sequence>MRRRKMNKQNIKKEQTETAKKRHEDSIKYMYFSRYLLIRYIITIFFFTNLMWLIIDVNYHSVLGIIVSAIMTIYSGIASIEQLTKMHNRKREVPISKVYLEVQAALNLLFIILTFLPLGKYLFPFIENQSIMFFMTTLFLAGILLCVWSEYRIHQIMNDQDRYHKVIETFKKHQQ</sequence>